<keyword evidence="2" id="KW-1185">Reference proteome</keyword>
<gene>
    <name evidence="3" type="primary">LOC104759205</name>
</gene>
<reference evidence="2" key="1">
    <citation type="journal article" date="2014" name="Nat. Commun.">
        <title>The emerging biofuel crop Camelina sativa retains a highly undifferentiated hexaploid genome structure.</title>
        <authorList>
            <person name="Kagale S."/>
            <person name="Koh C."/>
            <person name="Nixon J."/>
            <person name="Bollina V."/>
            <person name="Clarke W.E."/>
            <person name="Tuteja R."/>
            <person name="Spillane C."/>
            <person name="Robinson S.J."/>
            <person name="Links M.G."/>
            <person name="Clarke C."/>
            <person name="Higgins E.E."/>
            <person name="Huebert T."/>
            <person name="Sharpe A.G."/>
            <person name="Parkin I.A."/>
        </authorList>
    </citation>
    <scope>NUCLEOTIDE SEQUENCE [LARGE SCALE GENOMIC DNA]</scope>
    <source>
        <strain evidence="2">cv. DH55</strain>
    </source>
</reference>
<name>A0ABM0X4E3_CAMSA</name>
<reference evidence="3" key="2">
    <citation type="submission" date="2025-08" db="UniProtKB">
        <authorList>
            <consortium name="RefSeq"/>
        </authorList>
    </citation>
    <scope>IDENTIFICATION</scope>
    <source>
        <tissue evidence="3">Leaf</tissue>
    </source>
</reference>
<dbReference type="Proteomes" id="UP000694864">
    <property type="component" value="Chromosome 17"/>
</dbReference>
<evidence type="ECO:0000313" key="3">
    <source>
        <dbReference type="RefSeq" id="XP_010480463.1"/>
    </source>
</evidence>
<dbReference type="GeneID" id="104759205"/>
<organism evidence="2 3">
    <name type="scientific">Camelina sativa</name>
    <name type="common">False flax</name>
    <name type="synonym">Myagrum sativum</name>
    <dbReference type="NCBI Taxonomy" id="90675"/>
    <lineage>
        <taxon>Eukaryota</taxon>
        <taxon>Viridiplantae</taxon>
        <taxon>Streptophyta</taxon>
        <taxon>Embryophyta</taxon>
        <taxon>Tracheophyta</taxon>
        <taxon>Spermatophyta</taxon>
        <taxon>Magnoliopsida</taxon>
        <taxon>eudicotyledons</taxon>
        <taxon>Gunneridae</taxon>
        <taxon>Pentapetalae</taxon>
        <taxon>rosids</taxon>
        <taxon>malvids</taxon>
        <taxon>Brassicales</taxon>
        <taxon>Brassicaceae</taxon>
        <taxon>Camelineae</taxon>
        <taxon>Camelina</taxon>
    </lineage>
</organism>
<protein>
    <submittedName>
        <fullName evidence="3">Uncharacterized protein LOC104759205</fullName>
    </submittedName>
</protein>
<feature type="region of interest" description="Disordered" evidence="1">
    <location>
        <begin position="16"/>
        <end position="56"/>
    </location>
</feature>
<evidence type="ECO:0000256" key="1">
    <source>
        <dbReference type="SAM" id="MobiDB-lite"/>
    </source>
</evidence>
<dbReference type="RefSeq" id="XP_010480463.1">
    <property type="nucleotide sequence ID" value="XM_010482161.2"/>
</dbReference>
<accession>A0ABM0X4E3</accession>
<evidence type="ECO:0000313" key="2">
    <source>
        <dbReference type="Proteomes" id="UP000694864"/>
    </source>
</evidence>
<proteinExistence type="predicted"/>
<sequence>MDDVFISEEYVNRRRMEKKAASTAGKNMMLGSGSSKKPDKRYSTSSNPRMSASRPDNEFLVTGGACVYESFVFHCFSP</sequence>